<feature type="compositionally biased region" description="Low complexity" evidence="1">
    <location>
        <begin position="528"/>
        <end position="541"/>
    </location>
</feature>
<feature type="region of interest" description="Disordered" evidence="1">
    <location>
        <begin position="632"/>
        <end position="676"/>
    </location>
</feature>
<accession>B8M4J3</accession>
<dbReference type="Proteomes" id="UP000001745">
    <property type="component" value="Unassembled WGS sequence"/>
</dbReference>
<dbReference type="RefSeq" id="XP_002479622.1">
    <property type="nucleotide sequence ID" value="XM_002479577.1"/>
</dbReference>
<dbReference type="VEuPathDB" id="FungiDB:TSTA_025100"/>
<organism evidence="2 3">
    <name type="scientific">Talaromyces stipitatus (strain ATCC 10500 / CBS 375.48 / QM 6759 / NRRL 1006)</name>
    <name type="common">Penicillium stipitatum</name>
    <dbReference type="NCBI Taxonomy" id="441959"/>
    <lineage>
        <taxon>Eukaryota</taxon>
        <taxon>Fungi</taxon>
        <taxon>Dikarya</taxon>
        <taxon>Ascomycota</taxon>
        <taxon>Pezizomycotina</taxon>
        <taxon>Eurotiomycetes</taxon>
        <taxon>Eurotiomycetidae</taxon>
        <taxon>Eurotiales</taxon>
        <taxon>Trichocomaceae</taxon>
        <taxon>Talaromyces</taxon>
        <taxon>Talaromyces sect. Talaromyces</taxon>
    </lineage>
</organism>
<dbReference type="AlphaFoldDB" id="B8M4J3"/>
<reference evidence="3" key="1">
    <citation type="journal article" date="2015" name="Genome Announc.">
        <title>Genome sequence of the AIDS-associated pathogen Penicillium marneffei (ATCC18224) and its near taxonomic relative Talaromyces stipitatus (ATCC10500).</title>
        <authorList>
            <person name="Nierman W.C."/>
            <person name="Fedorova-Abrams N.D."/>
            <person name="Andrianopoulos A."/>
        </authorList>
    </citation>
    <scope>NUCLEOTIDE SEQUENCE [LARGE SCALE GENOMIC DNA]</scope>
    <source>
        <strain evidence="3">ATCC 10500 / CBS 375.48 / QM 6759 / NRRL 1006</strain>
    </source>
</reference>
<evidence type="ECO:0008006" key="4">
    <source>
        <dbReference type="Google" id="ProtNLM"/>
    </source>
</evidence>
<evidence type="ECO:0000313" key="2">
    <source>
        <dbReference type="EMBL" id="EED19188.1"/>
    </source>
</evidence>
<dbReference type="HOGENOM" id="CLU_020422_0_0_1"/>
<dbReference type="STRING" id="441959.B8M4J3"/>
<feature type="compositionally biased region" description="Basic and acidic residues" evidence="1">
    <location>
        <begin position="644"/>
        <end position="661"/>
    </location>
</feature>
<sequence length="676" mass="73753">MYAEDSYYLPTTPPGVARMHLMGPGLGSAPGSAHSRNTSGSSVHSHDSSPESIMTNITSPRTSTSPNYQHGPQLLPKIRTQDAVLEPVSGSVGPRRHRRVLSNTRNPPGYMPYPTARTAPSLSRNVIDTPSAPDCSGLISPVSPHNPTISSGLSSPIALTTAHKRKSVPSAGHSRSGSTSSIDEATLSRYGYPTYRQLPKYVSQPEVSPISPIDPASFVFPTYHQVPSVQVPCPVQLPSQQAYNAIPSPQHYDYLRVHSAHPSPVGYLAPPLASPTSSTTLLSYLTNTTPAVKLVRTVNYGPTRGLNDYFWWDIRQLRSWYSFSLNTFNDINGLTQLLKTPIPSHLTPQPPLITASRLTPESENALISLVGDIYAPRINAALRVSQGPDHMRLYVSPDANSSGTRGANGPHFLANYASDTDVTASGSRRGRVVGIVKSFDRWNTGMRNEPPHRRVEYLRGLAHLQRCMREHSCRYGFIITEIELVCVRAGCDEGDDVPYFGYLELSSPIATRESASYNIHEEQKRRSATPPHSSSCSSTTFDDTRSTHSRSSSLTSLSSSSEDHTDGLNGVPLTATLALYFLLMLSKSMPLPSQPSGHLNVGGPGALSRQRILPEPKDKWIPEPQLGEKREAKRVRGWIMPQDAWHRREGTRPKGINKDGGEGNGKGKRGRKGTGL</sequence>
<dbReference type="InParanoid" id="B8M4J3"/>
<feature type="compositionally biased region" description="Low complexity" evidence="1">
    <location>
        <begin position="170"/>
        <end position="181"/>
    </location>
</feature>
<feature type="region of interest" description="Disordered" evidence="1">
    <location>
        <begin position="19"/>
        <end position="73"/>
    </location>
</feature>
<dbReference type="OrthoDB" id="5300765at2759"/>
<proteinExistence type="predicted"/>
<keyword evidence="3" id="KW-1185">Reference proteome</keyword>
<name>B8M4J3_TALSN</name>
<feature type="region of interest" description="Disordered" evidence="1">
    <location>
        <begin position="519"/>
        <end position="566"/>
    </location>
</feature>
<feature type="compositionally biased region" description="Polar residues" evidence="1">
    <location>
        <begin position="53"/>
        <end position="70"/>
    </location>
</feature>
<gene>
    <name evidence="2" type="ORF">TSTA_025100</name>
</gene>
<dbReference type="GeneID" id="8106727"/>
<feature type="compositionally biased region" description="Low complexity" evidence="1">
    <location>
        <begin position="549"/>
        <end position="560"/>
    </location>
</feature>
<dbReference type="PhylomeDB" id="B8M4J3"/>
<feature type="region of interest" description="Disordered" evidence="1">
    <location>
        <begin position="88"/>
        <end position="113"/>
    </location>
</feature>
<dbReference type="eggNOG" id="ENOG502R6VZ">
    <property type="taxonomic scope" value="Eukaryota"/>
</dbReference>
<feature type="region of interest" description="Disordered" evidence="1">
    <location>
        <begin position="162"/>
        <end position="182"/>
    </location>
</feature>
<evidence type="ECO:0000256" key="1">
    <source>
        <dbReference type="SAM" id="MobiDB-lite"/>
    </source>
</evidence>
<dbReference type="EMBL" id="EQ962654">
    <property type="protein sequence ID" value="EED19188.1"/>
    <property type="molecule type" value="Genomic_DNA"/>
</dbReference>
<feature type="compositionally biased region" description="Basic residues" evidence="1">
    <location>
        <begin position="666"/>
        <end position="676"/>
    </location>
</feature>
<protein>
    <recommendedName>
        <fullName evidence="4">Sialidase</fullName>
    </recommendedName>
</protein>
<evidence type="ECO:0000313" key="3">
    <source>
        <dbReference type="Proteomes" id="UP000001745"/>
    </source>
</evidence>
<dbReference type="OMA" id="PTRGMHD"/>